<evidence type="ECO:0000313" key="3">
    <source>
        <dbReference type="Proteomes" id="UP001338125"/>
    </source>
</evidence>
<name>A0ABR0SVG8_9HYPO</name>
<dbReference type="EMBL" id="JAVFKD010000004">
    <property type="protein sequence ID" value="KAK5996123.1"/>
    <property type="molecule type" value="Genomic_DNA"/>
</dbReference>
<gene>
    <name evidence="2" type="ORF">PT974_04551</name>
</gene>
<evidence type="ECO:0000313" key="2">
    <source>
        <dbReference type="EMBL" id="KAK5996123.1"/>
    </source>
</evidence>
<keyword evidence="3" id="KW-1185">Reference proteome</keyword>
<keyword evidence="1" id="KW-0732">Signal</keyword>
<feature type="signal peptide" evidence="1">
    <location>
        <begin position="1"/>
        <end position="19"/>
    </location>
</feature>
<accession>A0ABR0SVG8</accession>
<feature type="chain" id="PRO_5046144140" evidence="1">
    <location>
        <begin position="20"/>
        <end position="154"/>
    </location>
</feature>
<comment type="caution">
    <text evidence="2">The sequence shown here is derived from an EMBL/GenBank/DDBJ whole genome shotgun (WGS) entry which is preliminary data.</text>
</comment>
<evidence type="ECO:0000256" key="1">
    <source>
        <dbReference type="SAM" id="SignalP"/>
    </source>
</evidence>
<sequence length="154" mass="17029">MKTFTSIAVTALFAGSALAIMIPNVQYVNLDLHNLDKFESFHFQIWADGKRYLVNNPMPVAAIDDPDYSAFEYCHFETAQPKNVTFHMENFGTANASQQVLIQPPQPIISITCQGVCVAHKAPCSASHKRSNEPCCNGVCYGGVCQHWGYPKSD</sequence>
<proteinExistence type="predicted"/>
<reference evidence="2 3" key="1">
    <citation type="submission" date="2024-01" db="EMBL/GenBank/DDBJ databases">
        <title>Complete genome of Cladobotryum mycophilum ATHUM6906.</title>
        <authorList>
            <person name="Christinaki A.C."/>
            <person name="Myridakis A.I."/>
            <person name="Kouvelis V.N."/>
        </authorList>
    </citation>
    <scope>NUCLEOTIDE SEQUENCE [LARGE SCALE GENOMIC DNA]</scope>
    <source>
        <strain evidence="2 3">ATHUM6906</strain>
    </source>
</reference>
<dbReference type="Proteomes" id="UP001338125">
    <property type="component" value="Unassembled WGS sequence"/>
</dbReference>
<protein>
    <submittedName>
        <fullName evidence="2">Uncharacterized protein</fullName>
    </submittedName>
</protein>
<organism evidence="2 3">
    <name type="scientific">Cladobotryum mycophilum</name>
    <dbReference type="NCBI Taxonomy" id="491253"/>
    <lineage>
        <taxon>Eukaryota</taxon>
        <taxon>Fungi</taxon>
        <taxon>Dikarya</taxon>
        <taxon>Ascomycota</taxon>
        <taxon>Pezizomycotina</taxon>
        <taxon>Sordariomycetes</taxon>
        <taxon>Hypocreomycetidae</taxon>
        <taxon>Hypocreales</taxon>
        <taxon>Hypocreaceae</taxon>
        <taxon>Cladobotryum</taxon>
    </lineage>
</organism>